<dbReference type="InterPro" id="IPR003823">
    <property type="entry name" value="CP12_dom"/>
</dbReference>
<feature type="compositionally biased region" description="Basic and acidic residues" evidence="2">
    <location>
        <begin position="152"/>
        <end position="181"/>
    </location>
</feature>
<evidence type="ECO:0000256" key="2">
    <source>
        <dbReference type="SAM" id="MobiDB-lite"/>
    </source>
</evidence>
<dbReference type="AlphaFoldDB" id="A0A0A0K832"/>
<dbReference type="PANTHER" id="PTHR33921">
    <property type="entry name" value="CALVIN CYCLE PROTEIN CP12-2, CHLOROPLASTIC"/>
    <property type="match status" value="1"/>
</dbReference>
<dbReference type="SMART" id="SM01093">
    <property type="entry name" value="CP12"/>
    <property type="match status" value="1"/>
</dbReference>
<dbReference type="eggNOG" id="ENOG502S5GB">
    <property type="taxonomic scope" value="Eukaryota"/>
</dbReference>
<accession>A0A0A0K832</accession>
<dbReference type="GO" id="GO:0009507">
    <property type="term" value="C:chloroplast"/>
    <property type="evidence" value="ECO:0000318"/>
    <property type="project" value="GO_Central"/>
</dbReference>
<reference evidence="4 5" key="4">
    <citation type="journal article" date="2011" name="BMC Genomics">
        <title>RNA-Seq improves annotation of protein-coding genes in the cucumber genome.</title>
        <authorList>
            <person name="Li Z."/>
            <person name="Zhang Z."/>
            <person name="Yan P."/>
            <person name="Huang S."/>
            <person name="Fei Z."/>
            <person name="Lin K."/>
        </authorList>
    </citation>
    <scope>NUCLEOTIDE SEQUENCE [LARGE SCALE GENOMIC DNA]</scope>
    <source>
        <strain evidence="5">cv. 9930</strain>
    </source>
</reference>
<reference evidence="4 5" key="1">
    <citation type="journal article" date="2009" name="Nat. Genet.">
        <title>The genome of the cucumber, Cucumis sativus L.</title>
        <authorList>
            <person name="Huang S."/>
            <person name="Li R."/>
            <person name="Zhang Z."/>
            <person name="Li L."/>
            <person name="Gu X."/>
            <person name="Fan W."/>
            <person name="Lucas W.J."/>
            <person name="Wang X."/>
            <person name="Xie B."/>
            <person name="Ni P."/>
            <person name="Ren Y."/>
            <person name="Zhu H."/>
            <person name="Li J."/>
            <person name="Lin K."/>
            <person name="Jin W."/>
            <person name="Fei Z."/>
            <person name="Li G."/>
            <person name="Staub J."/>
            <person name="Kilian A."/>
            <person name="van der Vossen E.A."/>
            <person name="Wu Y."/>
            <person name="Guo J."/>
            <person name="He J."/>
            <person name="Jia Z."/>
            <person name="Ren Y."/>
            <person name="Tian G."/>
            <person name="Lu Y."/>
            <person name="Ruan J."/>
            <person name="Qian W."/>
            <person name="Wang M."/>
            <person name="Huang Q."/>
            <person name="Li B."/>
            <person name="Xuan Z."/>
            <person name="Cao J."/>
            <person name="Asan"/>
            <person name="Wu Z."/>
            <person name="Zhang J."/>
            <person name="Cai Q."/>
            <person name="Bai Y."/>
            <person name="Zhao B."/>
            <person name="Han Y."/>
            <person name="Li Y."/>
            <person name="Li X."/>
            <person name="Wang S."/>
            <person name="Shi Q."/>
            <person name="Liu S."/>
            <person name="Cho W.K."/>
            <person name="Kim J.Y."/>
            <person name="Xu Y."/>
            <person name="Heller-Uszynska K."/>
            <person name="Miao H."/>
            <person name="Cheng Z."/>
            <person name="Zhang S."/>
            <person name="Wu J."/>
            <person name="Yang Y."/>
            <person name="Kang H."/>
            <person name="Li M."/>
            <person name="Liang H."/>
            <person name="Ren X."/>
            <person name="Shi Z."/>
            <person name="Wen M."/>
            <person name="Jian M."/>
            <person name="Yang H."/>
            <person name="Zhang G."/>
            <person name="Yang Z."/>
            <person name="Chen R."/>
            <person name="Liu S."/>
            <person name="Li J."/>
            <person name="Ma L."/>
            <person name="Liu H."/>
            <person name="Zhou Y."/>
            <person name="Zhao J."/>
            <person name="Fang X."/>
            <person name="Li G."/>
            <person name="Fang L."/>
            <person name="Li Y."/>
            <person name="Liu D."/>
            <person name="Zheng H."/>
            <person name="Zhang Y."/>
            <person name="Qin N."/>
            <person name="Li Z."/>
            <person name="Yang G."/>
            <person name="Yang S."/>
            <person name="Bolund L."/>
            <person name="Kristiansen K."/>
            <person name="Zheng H."/>
            <person name="Li S."/>
            <person name="Zhang X."/>
            <person name="Yang H."/>
            <person name="Wang J."/>
            <person name="Sun R."/>
            <person name="Zhang B."/>
            <person name="Jiang S."/>
            <person name="Wang J."/>
            <person name="Du Y."/>
            <person name="Li S."/>
        </authorList>
    </citation>
    <scope>NUCLEOTIDE SEQUENCE [LARGE SCALE GENOMIC DNA]</scope>
    <source>
        <strain evidence="5">cv. 9930</strain>
    </source>
</reference>
<reference evidence="4 5" key="2">
    <citation type="journal article" date="2009" name="PLoS ONE">
        <title>An integrated genetic and cytogenetic map of the cucumber genome.</title>
        <authorList>
            <person name="Ren Y."/>
            <person name="Zhang Z."/>
            <person name="Liu J."/>
            <person name="Staub J.E."/>
            <person name="Han Y."/>
            <person name="Cheng Z."/>
            <person name="Li X."/>
            <person name="Lu J."/>
            <person name="Miao H."/>
            <person name="Kang H."/>
            <person name="Xie B."/>
            <person name="Gu X."/>
            <person name="Wang X."/>
            <person name="Du Y."/>
            <person name="Jin W."/>
            <person name="Huang S."/>
        </authorList>
    </citation>
    <scope>NUCLEOTIDE SEQUENCE [LARGE SCALE GENOMIC DNA]</scope>
    <source>
        <strain evidence="5">cv. 9930</strain>
    </source>
</reference>
<dbReference type="InterPro" id="IPR039314">
    <property type="entry name" value="CP12-like"/>
</dbReference>
<dbReference type="PANTHER" id="PTHR33921:SF15">
    <property type="entry name" value="CALVIN CYCLE PROTEIN CP12-2, CHLOROPLASTIC"/>
    <property type="match status" value="1"/>
</dbReference>
<gene>
    <name evidence="4" type="ORF">Csa_7G407670</name>
</gene>
<protein>
    <recommendedName>
        <fullName evidence="3">CP12 domain-containing protein</fullName>
    </recommendedName>
</protein>
<dbReference type="Proteomes" id="UP000029981">
    <property type="component" value="Chromosome 7"/>
</dbReference>
<dbReference type="Gramene" id="KGN45014">
    <property type="protein sequence ID" value="KGN45014"/>
    <property type="gene ID" value="Csa_7G407670"/>
</dbReference>
<keyword evidence="5" id="KW-1185">Reference proteome</keyword>
<reference evidence="4 5" key="3">
    <citation type="journal article" date="2010" name="BMC Genomics">
        <title>Transcriptome sequencing and comparative analysis of cucumber flowers with different sex types.</title>
        <authorList>
            <person name="Guo S."/>
            <person name="Zheng Y."/>
            <person name="Joung J.G."/>
            <person name="Liu S."/>
            <person name="Zhang Z."/>
            <person name="Crasta O.R."/>
            <person name="Sobral B.W."/>
            <person name="Xu Y."/>
            <person name="Huang S."/>
            <person name="Fei Z."/>
        </authorList>
    </citation>
    <scope>NUCLEOTIDE SEQUENCE [LARGE SCALE GENOMIC DNA]</scope>
    <source>
        <strain evidence="5">cv. 9930</strain>
    </source>
</reference>
<feature type="region of interest" description="Disordered" evidence="2">
    <location>
        <begin position="32"/>
        <end position="72"/>
    </location>
</feature>
<dbReference type="EMBL" id="CM002928">
    <property type="protein sequence ID" value="KGN45014.1"/>
    <property type="molecule type" value="Genomic_DNA"/>
</dbReference>
<evidence type="ECO:0000256" key="1">
    <source>
        <dbReference type="PIRSR" id="PIRSR639314-50"/>
    </source>
</evidence>
<dbReference type="GO" id="GO:0080153">
    <property type="term" value="P:negative regulation of reductive pentose-phosphate cycle"/>
    <property type="evidence" value="ECO:0000318"/>
    <property type="project" value="GO_Central"/>
</dbReference>
<evidence type="ECO:0000313" key="5">
    <source>
        <dbReference type="Proteomes" id="UP000029981"/>
    </source>
</evidence>
<evidence type="ECO:0000313" key="4">
    <source>
        <dbReference type="EMBL" id="KGN45014.1"/>
    </source>
</evidence>
<evidence type="ECO:0000259" key="3">
    <source>
        <dbReference type="SMART" id="SM01093"/>
    </source>
</evidence>
<feature type="compositionally biased region" description="Low complexity" evidence="2">
    <location>
        <begin position="32"/>
        <end position="42"/>
    </location>
</feature>
<sequence>MSHWPSSDKKSVLQSAWRIQLYTEEEEEKKISLNSDLLSSPPLHSPIKKQKRKEKKMAAITGSSMAASKAVTDSPKIELPVLRSSRLSYPWKRWTSGRMSAVGTVAAAPDRISEKVVESIKNAEVTCSEDPASGECAAAWDEVEELSAAASHARDRLSHSDPLEDFCKDNPETEECRTYED</sequence>
<proteinExistence type="predicted"/>
<feature type="region of interest" description="Disordered" evidence="2">
    <location>
        <begin position="151"/>
        <end position="181"/>
    </location>
</feature>
<dbReference type="STRING" id="3659.A0A0A0K832"/>
<feature type="domain" description="CP12" evidence="3">
    <location>
        <begin position="112"/>
        <end position="181"/>
    </location>
</feature>
<organism evidence="4 5">
    <name type="scientific">Cucumis sativus</name>
    <name type="common">Cucumber</name>
    <dbReference type="NCBI Taxonomy" id="3659"/>
    <lineage>
        <taxon>Eukaryota</taxon>
        <taxon>Viridiplantae</taxon>
        <taxon>Streptophyta</taxon>
        <taxon>Embryophyta</taxon>
        <taxon>Tracheophyta</taxon>
        <taxon>Spermatophyta</taxon>
        <taxon>Magnoliopsida</taxon>
        <taxon>eudicotyledons</taxon>
        <taxon>Gunneridae</taxon>
        <taxon>Pentapetalae</taxon>
        <taxon>rosids</taxon>
        <taxon>fabids</taxon>
        <taxon>Cucurbitales</taxon>
        <taxon>Cucurbitaceae</taxon>
        <taxon>Benincaseae</taxon>
        <taxon>Cucumis</taxon>
    </lineage>
</organism>
<feature type="disulfide bond" evidence="1">
    <location>
        <begin position="167"/>
        <end position="176"/>
    </location>
</feature>
<dbReference type="Pfam" id="PF02672">
    <property type="entry name" value="CP12"/>
    <property type="match status" value="1"/>
</dbReference>
<keyword evidence="1" id="KW-1015">Disulfide bond</keyword>
<feature type="compositionally biased region" description="Basic residues" evidence="2">
    <location>
        <begin position="46"/>
        <end position="55"/>
    </location>
</feature>
<name>A0A0A0K832_CUCSA</name>
<feature type="disulfide bond" evidence="1">
    <location>
        <begin position="127"/>
        <end position="136"/>
    </location>
</feature>